<keyword evidence="1" id="KW-0472">Membrane</keyword>
<keyword evidence="1" id="KW-1133">Transmembrane helix</keyword>
<dbReference type="InterPro" id="IPR019635">
    <property type="entry name" value="DUF2500"/>
</dbReference>
<dbReference type="Gene3D" id="2.40.50.660">
    <property type="match status" value="1"/>
</dbReference>
<gene>
    <name evidence="2" type="ORF">HHU08_22260</name>
</gene>
<protein>
    <submittedName>
        <fullName evidence="2">DUF2500 domain-containing protein</fullName>
    </submittedName>
</protein>
<dbReference type="RefSeq" id="WP_016203371.1">
    <property type="nucleotide sequence ID" value="NZ_JABBPK010000001.1"/>
</dbReference>
<keyword evidence="1" id="KW-0812">Transmembrane</keyword>
<proteinExistence type="predicted"/>
<dbReference type="Pfam" id="PF10694">
    <property type="entry name" value="DUF2500"/>
    <property type="match status" value="1"/>
</dbReference>
<evidence type="ECO:0000313" key="3">
    <source>
        <dbReference type="Proteomes" id="UP000588491"/>
    </source>
</evidence>
<dbReference type="Proteomes" id="UP000588491">
    <property type="component" value="Unassembled WGS sequence"/>
</dbReference>
<comment type="caution">
    <text evidence="2">The sequence shown here is derived from an EMBL/GenBank/DDBJ whole genome shotgun (WGS) entry which is preliminary data.</text>
</comment>
<accession>A0A7Y0KC44</accession>
<dbReference type="AlphaFoldDB" id="A0A7Y0KC44"/>
<evidence type="ECO:0000313" key="2">
    <source>
        <dbReference type="EMBL" id="NMO79656.1"/>
    </source>
</evidence>
<evidence type="ECO:0000256" key="1">
    <source>
        <dbReference type="SAM" id="Phobius"/>
    </source>
</evidence>
<organism evidence="2 3">
    <name type="scientific">Niallia alba</name>
    <dbReference type="NCBI Taxonomy" id="2729105"/>
    <lineage>
        <taxon>Bacteria</taxon>
        <taxon>Bacillati</taxon>
        <taxon>Bacillota</taxon>
        <taxon>Bacilli</taxon>
        <taxon>Bacillales</taxon>
        <taxon>Bacillaceae</taxon>
        <taxon>Niallia</taxon>
    </lineage>
</organism>
<sequence>MEDFYTGGDDIMFTIGPIFIFVVFVIIIGLFIFAIISSIMKWNKNNQQPLLSTPAKVVTKRTSVHGGGESSSYSNYYITFEFPSGDRTEFQLKGEEYGMLVEGDSGELQFQGTRYLGFTRNKHIEENR</sequence>
<feature type="transmembrane region" description="Helical" evidence="1">
    <location>
        <begin position="12"/>
        <end position="36"/>
    </location>
</feature>
<dbReference type="EMBL" id="JABBPK010000001">
    <property type="protein sequence ID" value="NMO79656.1"/>
    <property type="molecule type" value="Genomic_DNA"/>
</dbReference>
<name>A0A7Y0KC44_9BACI</name>
<reference evidence="2 3" key="1">
    <citation type="submission" date="2020-04" db="EMBL/GenBank/DDBJ databases">
        <title>Bacillus sp. UniB3 isolated from commercial digestive syrup.</title>
        <authorList>
            <person name="Thorat V."/>
            <person name="Kirdat K."/>
            <person name="Tiwarekar B."/>
            <person name="Yadav A."/>
        </authorList>
    </citation>
    <scope>NUCLEOTIDE SEQUENCE [LARGE SCALE GENOMIC DNA]</scope>
    <source>
        <strain evidence="2 3">UniB3</strain>
    </source>
</reference>
<keyword evidence="3" id="KW-1185">Reference proteome</keyword>